<keyword evidence="4 5" id="KW-0408">Iron</keyword>
<dbReference type="OrthoDB" id="288590at2759"/>
<evidence type="ECO:0000256" key="5">
    <source>
        <dbReference type="RuleBase" id="RU003682"/>
    </source>
</evidence>
<evidence type="ECO:0000256" key="3">
    <source>
        <dbReference type="ARBA" id="ARBA00023002"/>
    </source>
</evidence>
<dbReference type="AlphaFoldDB" id="A0A2I0AWZ4"/>
<dbReference type="Pfam" id="PF03171">
    <property type="entry name" value="2OG-FeII_Oxy"/>
    <property type="match status" value="1"/>
</dbReference>
<evidence type="ECO:0000256" key="1">
    <source>
        <dbReference type="ARBA" id="ARBA00008056"/>
    </source>
</evidence>
<dbReference type="Proteomes" id="UP000236161">
    <property type="component" value="Unassembled WGS sequence"/>
</dbReference>
<dbReference type="STRING" id="1088818.A0A2I0AWZ4"/>
<reference evidence="7 8" key="1">
    <citation type="journal article" date="2017" name="Nature">
        <title>The Apostasia genome and the evolution of orchids.</title>
        <authorList>
            <person name="Zhang G.Q."/>
            <person name="Liu K.W."/>
            <person name="Li Z."/>
            <person name="Lohaus R."/>
            <person name="Hsiao Y.Y."/>
            <person name="Niu S.C."/>
            <person name="Wang J.Y."/>
            <person name="Lin Y.C."/>
            <person name="Xu Q."/>
            <person name="Chen L.J."/>
            <person name="Yoshida K."/>
            <person name="Fujiwara S."/>
            <person name="Wang Z.W."/>
            <person name="Zhang Y.Q."/>
            <person name="Mitsuda N."/>
            <person name="Wang M."/>
            <person name="Liu G.H."/>
            <person name="Pecoraro L."/>
            <person name="Huang H.X."/>
            <person name="Xiao X.J."/>
            <person name="Lin M."/>
            <person name="Wu X.Y."/>
            <person name="Wu W.L."/>
            <person name="Chen Y.Y."/>
            <person name="Chang S.B."/>
            <person name="Sakamoto S."/>
            <person name="Ohme-Takagi M."/>
            <person name="Yagi M."/>
            <person name="Zeng S.J."/>
            <person name="Shen C.Y."/>
            <person name="Yeh C.M."/>
            <person name="Luo Y.B."/>
            <person name="Tsai W.C."/>
            <person name="Van de Peer Y."/>
            <person name="Liu Z.J."/>
        </authorList>
    </citation>
    <scope>NUCLEOTIDE SEQUENCE [LARGE SCALE GENOMIC DNA]</scope>
    <source>
        <strain evidence="8">cv. Shenzhen</strain>
        <tissue evidence="7">Stem</tissue>
    </source>
</reference>
<dbReference type="GO" id="GO:0016491">
    <property type="term" value="F:oxidoreductase activity"/>
    <property type="evidence" value="ECO:0007669"/>
    <property type="project" value="UniProtKB-KW"/>
</dbReference>
<evidence type="ECO:0000256" key="4">
    <source>
        <dbReference type="ARBA" id="ARBA00023004"/>
    </source>
</evidence>
<dbReference type="InterPro" id="IPR026992">
    <property type="entry name" value="DIOX_N"/>
</dbReference>
<gene>
    <name evidence="7" type="primary">NCS1</name>
    <name evidence="7" type="ORF">AXF42_Ash009749</name>
</gene>
<protein>
    <submittedName>
        <fullName evidence="7">S-norcoclaurine synthase 1</fullName>
        <ecNumber evidence="7">1.14.11.23</ecNumber>
    </submittedName>
</protein>
<dbReference type="Gene3D" id="2.60.120.330">
    <property type="entry name" value="B-lactam Antibiotic, Isopenicillin N Synthase, Chain"/>
    <property type="match status" value="1"/>
</dbReference>
<dbReference type="InterPro" id="IPR027443">
    <property type="entry name" value="IPNS-like_sf"/>
</dbReference>
<evidence type="ECO:0000259" key="6">
    <source>
        <dbReference type="PROSITE" id="PS51471"/>
    </source>
</evidence>
<evidence type="ECO:0000313" key="8">
    <source>
        <dbReference type="Proteomes" id="UP000236161"/>
    </source>
</evidence>
<comment type="similarity">
    <text evidence="1 5">Belongs to the iron/ascorbate-dependent oxidoreductase family.</text>
</comment>
<dbReference type="InterPro" id="IPR044861">
    <property type="entry name" value="IPNS-like_FE2OG_OXY"/>
</dbReference>
<dbReference type="PROSITE" id="PS51471">
    <property type="entry name" value="FE2OG_OXY"/>
    <property type="match status" value="1"/>
</dbReference>
<evidence type="ECO:0000313" key="7">
    <source>
        <dbReference type="EMBL" id="PKA60065.1"/>
    </source>
</evidence>
<feature type="domain" description="Fe2OG dioxygenase" evidence="6">
    <location>
        <begin position="209"/>
        <end position="309"/>
    </location>
</feature>
<dbReference type="EC" id="1.14.11.23" evidence="7"/>
<dbReference type="PANTHER" id="PTHR47991">
    <property type="entry name" value="OXOGLUTARATE/IRON-DEPENDENT DIOXYGENASE"/>
    <property type="match status" value="1"/>
</dbReference>
<keyword evidence="8" id="KW-1185">Reference proteome</keyword>
<accession>A0A2I0AWZ4</accession>
<organism evidence="7 8">
    <name type="scientific">Apostasia shenzhenica</name>
    <dbReference type="NCBI Taxonomy" id="1088818"/>
    <lineage>
        <taxon>Eukaryota</taxon>
        <taxon>Viridiplantae</taxon>
        <taxon>Streptophyta</taxon>
        <taxon>Embryophyta</taxon>
        <taxon>Tracheophyta</taxon>
        <taxon>Spermatophyta</taxon>
        <taxon>Magnoliopsida</taxon>
        <taxon>Liliopsida</taxon>
        <taxon>Asparagales</taxon>
        <taxon>Orchidaceae</taxon>
        <taxon>Apostasioideae</taxon>
        <taxon>Apostasia</taxon>
    </lineage>
</organism>
<name>A0A2I0AWZ4_9ASPA</name>
<dbReference type="Pfam" id="PF14226">
    <property type="entry name" value="DIOX_N"/>
    <property type="match status" value="1"/>
</dbReference>
<proteinExistence type="inferred from homology"/>
<evidence type="ECO:0000256" key="2">
    <source>
        <dbReference type="ARBA" id="ARBA00022723"/>
    </source>
</evidence>
<dbReference type="InterPro" id="IPR050295">
    <property type="entry name" value="Plant_2OG-oxidoreductases"/>
</dbReference>
<sequence>MEGEFGIGRFGGSMPVESVQALTARLDKEIPERYIRPEMEEEVVSYINGDGDDEIPVIDFNKLVNPEFSSKEACKLHLACADWGFFQLINHGISEDTIEKMKVDITEFFKLPLEEKKKVAQPPGEIEGYGQAFVNSEDQKLDWADTLFLTSLPQHLRLMMLWPTNPPSFRETLNSYATEVKKVADQLFRAISKNLGVNSGKVADVMEGGVQMIKFNYYPPCTNPDKVIGLSPHSDAVGLTMLLQVSEVEGLQFRRDGGWLAVKPLPGAFIVNIGDVIEIMCNGKYKSVEHRAMVNIEKERLSIAAFHTVNFGDIVGPIPEMLEEGDHVRYKSLEFQEYMKQFYKSRLEGKSLLDRMKVNV</sequence>
<keyword evidence="3 5" id="KW-0560">Oxidoreductase</keyword>
<dbReference type="SUPFAM" id="SSF51197">
    <property type="entry name" value="Clavaminate synthase-like"/>
    <property type="match status" value="1"/>
</dbReference>
<dbReference type="FunFam" id="2.60.120.330:FF:000001">
    <property type="entry name" value="Protein SRG1"/>
    <property type="match status" value="1"/>
</dbReference>
<keyword evidence="2 5" id="KW-0479">Metal-binding</keyword>
<dbReference type="InterPro" id="IPR005123">
    <property type="entry name" value="Oxoglu/Fe-dep_dioxygenase_dom"/>
</dbReference>
<dbReference type="GO" id="GO:0046872">
    <property type="term" value="F:metal ion binding"/>
    <property type="evidence" value="ECO:0007669"/>
    <property type="project" value="UniProtKB-KW"/>
</dbReference>
<dbReference type="EMBL" id="KZ451942">
    <property type="protein sequence ID" value="PKA60065.1"/>
    <property type="molecule type" value="Genomic_DNA"/>
</dbReference>